<dbReference type="PANTHER" id="PTHR43331:SF1">
    <property type="entry name" value="HOMOSERINE DEHYDROGENASE"/>
    <property type="match status" value="1"/>
</dbReference>
<dbReference type="SUPFAM" id="SSF55347">
    <property type="entry name" value="Glyceraldehyde-3-phosphate dehydrogenase-like, C-terminal domain"/>
    <property type="match status" value="1"/>
</dbReference>
<evidence type="ECO:0000256" key="2">
    <source>
        <dbReference type="ARBA" id="ARBA00005062"/>
    </source>
</evidence>
<dbReference type="FunFam" id="3.30.360.10:FF:000005">
    <property type="entry name" value="Homoserine dehydrogenase"/>
    <property type="match status" value="1"/>
</dbReference>
<dbReference type="InterPro" id="IPR001342">
    <property type="entry name" value="HDH_cat"/>
</dbReference>
<dbReference type="UniPathway" id="UPA00050">
    <property type="reaction ID" value="UER00063"/>
</dbReference>
<dbReference type="PANTHER" id="PTHR43331">
    <property type="entry name" value="HOMOSERINE DEHYDROGENASE"/>
    <property type="match status" value="1"/>
</dbReference>
<comment type="pathway">
    <text evidence="1 14">Amino-acid biosynthesis; L-threonine biosynthesis; L-threonine from L-aspartate: step 3/5.</text>
</comment>
<dbReference type="GO" id="GO:0009086">
    <property type="term" value="P:methionine biosynthetic process"/>
    <property type="evidence" value="ECO:0007669"/>
    <property type="project" value="UniProtKB-KW"/>
</dbReference>
<evidence type="ECO:0000256" key="14">
    <source>
        <dbReference type="RuleBase" id="RU000579"/>
    </source>
</evidence>
<evidence type="ECO:0000256" key="3">
    <source>
        <dbReference type="ARBA" id="ARBA00006753"/>
    </source>
</evidence>
<dbReference type="EC" id="1.1.1.3" evidence="4 14"/>
<dbReference type="UniPathway" id="UPA00051">
    <property type="reaction ID" value="UER00465"/>
</dbReference>
<keyword evidence="8 14" id="KW-0560">Oxidoreductase</keyword>
<name>A0A660DZC9_9LACO</name>
<comment type="similarity">
    <text evidence="3 15">Belongs to the homoserine dehydrogenase family.</text>
</comment>
<organism evidence="18 19">
    <name type="scientific">Lactiplantibacillus mudanjiangensis</name>
    <dbReference type="NCBI Taxonomy" id="1296538"/>
    <lineage>
        <taxon>Bacteria</taxon>
        <taxon>Bacillati</taxon>
        <taxon>Bacillota</taxon>
        <taxon>Bacilli</taxon>
        <taxon>Lactobacillales</taxon>
        <taxon>Lactobacillaceae</taxon>
        <taxon>Lactiplantibacillus</taxon>
    </lineage>
</organism>
<comment type="catalytic activity">
    <reaction evidence="11">
        <text>L-homoserine + NADP(+) = L-aspartate 4-semialdehyde + NADPH + H(+)</text>
        <dbReference type="Rhea" id="RHEA:15761"/>
        <dbReference type="ChEBI" id="CHEBI:15378"/>
        <dbReference type="ChEBI" id="CHEBI:57476"/>
        <dbReference type="ChEBI" id="CHEBI:57783"/>
        <dbReference type="ChEBI" id="CHEBI:58349"/>
        <dbReference type="ChEBI" id="CHEBI:537519"/>
        <dbReference type="EC" id="1.1.1.3"/>
    </reaction>
    <physiologicalReaction direction="right-to-left" evidence="11">
        <dbReference type="Rhea" id="RHEA:15763"/>
    </physiologicalReaction>
</comment>
<gene>
    <name evidence="18" type="ORF">MUDAN_MDHGFNIF_02400</name>
</gene>
<evidence type="ECO:0000256" key="11">
    <source>
        <dbReference type="ARBA" id="ARBA00048841"/>
    </source>
</evidence>
<evidence type="ECO:0000256" key="8">
    <source>
        <dbReference type="ARBA" id="ARBA00023002"/>
    </source>
</evidence>
<comment type="pathway">
    <text evidence="2 14">Amino-acid biosynthesis; L-methionine biosynthesis via de novo pathway; L-homoserine from L-aspartate: step 3/3.</text>
</comment>
<dbReference type="GO" id="GO:0004412">
    <property type="term" value="F:homoserine dehydrogenase activity"/>
    <property type="evidence" value="ECO:0007669"/>
    <property type="project" value="UniProtKB-EC"/>
</dbReference>
<evidence type="ECO:0000256" key="12">
    <source>
        <dbReference type="PIRSR" id="PIRSR000098-1"/>
    </source>
</evidence>
<feature type="domain" description="Homoserine dehydrogenase catalytic" evidence="16">
    <location>
        <begin position="139"/>
        <end position="316"/>
    </location>
</feature>
<dbReference type="InterPro" id="IPR019811">
    <property type="entry name" value="HDH_CS"/>
</dbReference>
<keyword evidence="13 14" id="KW-0521">NADP</keyword>
<feature type="domain" description="Aspartate/homoserine dehydrogenase NAD-binding" evidence="17">
    <location>
        <begin position="11"/>
        <end position="131"/>
    </location>
</feature>
<evidence type="ECO:0000256" key="1">
    <source>
        <dbReference type="ARBA" id="ARBA00005056"/>
    </source>
</evidence>
<dbReference type="InterPro" id="IPR036291">
    <property type="entry name" value="NAD(P)-bd_dom_sf"/>
</dbReference>
<dbReference type="GO" id="GO:0009088">
    <property type="term" value="P:threonine biosynthetic process"/>
    <property type="evidence" value="ECO:0007669"/>
    <property type="project" value="UniProtKB-UniPathway"/>
</dbReference>
<feature type="binding site" evidence="13">
    <location>
        <position position="107"/>
    </location>
    <ligand>
        <name>NADPH</name>
        <dbReference type="ChEBI" id="CHEBI:57783"/>
    </ligand>
</feature>
<evidence type="ECO:0000256" key="15">
    <source>
        <dbReference type="RuleBase" id="RU004171"/>
    </source>
</evidence>
<proteinExistence type="inferred from homology"/>
<evidence type="ECO:0000259" key="17">
    <source>
        <dbReference type="Pfam" id="PF03447"/>
    </source>
</evidence>
<evidence type="ECO:0000313" key="19">
    <source>
        <dbReference type="Proteomes" id="UP000289996"/>
    </source>
</evidence>
<dbReference type="NCBIfam" id="NF004976">
    <property type="entry name" value="PRK06349.1"/>
    <property type="match status" value="1"/>
</dbReference>
<evidence type="ECO:0000256" key="6">
    <source>
        <dbReference type="ARBA" id="ARBA00022605"/>
    </source>
</evidence>
<dbReference type="AlphaFoldDB" id="A0A660DZC9"/>
<dbReference type="InterPro" id="IPR016204">
    <property type="entry name" value="HDH"/>
</dbReference>
<reference evidence="18 19" key="1">
    <citation type="submission" date="2018-11" db="EMBL/GenBank/DDBJ databases">
        <authorList>
            <person name="Wuyts S."/>
        </authorList>
    </citation>
    <scope>NUCLEOTIDE SEQUENCE [LARGE SCALE GENOMIC DNA]</scope>
    <source>
        <strain evidence="18">Lactobacillus mudanjiangensis AMBF249</strain>
    </source>
</reference>
<dbReference type="PROSITE" id="PS01042">
    <property type="entry name" value="HOMOSER_DHGENASE"/>
    <property type="match status" value="1"/>
</dbReference>
<feature type="binding site" evidence="13">
    <location>
        <position position="191"/>
    </location>
    <ligand>
        <name>L-homoserine</name>
        <dbReference type="ChEBI" id="CHEBI:57476"/>
    </ligand>
</feature>
<sequence length="426" mass="44042">MTTTIEVGMLGLGTVGSGVVTRLHQATQKIEQTQGFRLHLAAVAVNHLNAPRSVTLPIGTRLTDSIQTVVTDPQIQLVIEVMGTVTTAKQAIITALTHGKSVITANKDLMATAGAELIALAQQQQVDLFYEASVAGGIPILRTLTDSYATDQITAVAGIINGTANYILSAMTQGQSYEQALVAAQQAGYAEADPTNDVAGWDTAYKLIILSQFAFGQGPSLASLQPVGITTLTAASCQQAAKYGWQIKLLAQAQLAKGKLYCRVAPVAVPLGQALSQVSGVQNGVAVTSRAIGSSLYTGPGAGSTATANSVLNDVLIAAQHRLTHTAGRAFNLQKRDLPVASLAQVPQAYLLFSPVTSATLSQLTGVSVVDWRSFGGNGYQTGVLTSDQVRGLTATGAQLIPIAGSVVWSTAAATSQSAVATKMAI</sequence>
<dbReference type="RefSeq" id="WP_130847073.1">
    <property type="nucleotide sequence ID" value="NZ_UYIE01000108.1"/>
</dbReference>
<dbReference type="OrthoDB" id="9808167at2"/>
<keyword evidence="9" id="KW-0915">Sodium</keyword>
<evidence type="ECO:0000256" key="5">
    <source>
        <dbReference type="ARBA" id="ARBA00013376"/>
    </source>
</evidence>
<dbReference type="Gene3D" id="3.40.50.720">
    <property type="entry name" value="NAD(P)-binding Rossmann-like Domain"/>
    <property type="match status" value="1"/>
</dbReference>
<evidence type="ECO:0000256" key="9">
    <source>
        <dbReference type="ARBA" id="ARBA00023053"/>
    </source>
</evidence>
<feature type="binding site" evidence="13">
    <location>
        <begin position="10"/>
        <end position="17"/>
    </location>
    <ligand>
        <name>NADP(+)</name>
        <dbReference type="ChEBI" id="CHEBI:58349"/>
    </ligand>
</feature>
<evidence type="ECO:0000313" key="18">
    <source>
        <dbReference type="EMBL" id="VDG27540.1"/>
    </source>
</evidence>
<dbReference type="InterPro" id="IPR005106">
    <property type="entry name" value="Asp/hSer_DH_NAD-bd"/>
</dbReference>
<feature type="active site" description="Proton donor" evidence="12">
    <location>
        <position position="206"/>
    </location>
</feature>
<dbReference type="Pfam" id="PF03447">
    <property type="entry name" value="NAD_binding_3"/>
    <property type="match status" value="1"/>
</dbReference>
<dbReference type="Proteomes" id="UP000289996">
    <property type="component" value="Unassembled WGS sequence"/>
</dbReference>
<dbReference type="PIRSF" id="PIRSF000098">
    <property type="entry name" value="Homoser_dehydrog"/>
    <property type="match status" value="1"/>
</dbReference>
<keyword evidence="19" id="KW-1185">Reference proteome</keyword>
<dbReference type="Gene3D" id="3.30.360.10">
    <property type="entry name" value="Dihydrodipicolinate Reductase, domain 2"/>
    <property type="match status" value="1"/>
</dbReference>
<protein>
    <recommendedName>
        <fullName evidence="5 14">Homoserine dehydrogenase</fullName>
        <ecNumber evidence="4 14">1.1.1.3</ecNumber>
    </recommendedName>
</protein>
<keyword evidence="10 14" id="KW-0486">Methionine biosynthesis</keyword>
<evidence type="ECO:0000256" key="10">
    <source>
        <dbReference type="ARBA" id="ARBA00023167"/>
    </source>
</evidence>
<evidence type="ECO:0000259" key="16">
    <source>
        <dbReference type="Pfam" id="PF00742"/>
    </source>
</evidence>
<keyword evidence="6 14" id="KW-0028">Amino-acid biosynthesis</keyword>
<evidence type="ECO:0000256" key="4">
    <source>
        <dbReference type="ARBA" id="ARBA00013213"/>
    </source>
</evidence>
<evidence type="ECO:0000256" key="13">
    <source>
        <dbReference type="PIRSR" id="PIRSR000098-2"/>
    </source>
</evidence>
<dbReference type="Pfam" id="PF00742">
    <property type="entry name" value="Homoserine_dh"/>
    <property type="match status" value="1"/>
</dbReference>
<dbReference type="SUPFAM" id="SSF51735">
    <property type="entry name" value="NAD(P)-binding Rossmann-fold domains"/>
    <property type="match status" value="1"/>
</dbReference>
<dbReference type="EMBL" id="UYIG01000024">
    <property type="protein sequence ID" value="VDG27540.1"/>
    <property type="molecule type" value="Genomic_DNA"/>
</dbReference>
<dbReference type="Gene3D" id="3.30.70.260">
    <property type="match status" value="1"/>
</dbReference>
<accession>A0A660DZC9</accession>
<keyword evidence="7 14" id="KW-0791">Threonine biosynthesis</keyword>
<evidence type="ECO:0000256" key="7">
    <source>
        <dbReference type="ARBA" id="ARBA00022697"/>
    </source>
</evidence>
<dbReference type="GO" id="GO:0050661">
    <property type="term" value="F:NADP binding"/>
    <property type="evidence" value="ECO:0007669"/>
    <property type="project" value="InterPro"/>
</dbReference>